<feature type="non-terminal residue" evidence="2">
    <location>
        <position position="99"/>
    </location>
</feature>
<feature type="domain" description="DDE-1" evidence="1">
    <location>
        <begin position="43"/>
        <end position="97"/>
    </location>
</feature>
<name>A0ABN7XL66_GIGMA</name>
<evidence type="ECO:0000259" key="1">
    <source>
        <dbReference type="Pfam" id="PF03184"/>
    </source>
</evidence>
<accession>A0ABN7XL66</accession>
<dbReference type="Proteomes" id="UP000789901">
    <property type="component" value="Unassembled WGS sequence"/>
</dbReference>
<evidence type="ECO:0000313" key="3">
    <source>
        <dbReference type="Proteomes" id="UP000789901"/>
    </source>
</evidence>
<proteinExistence type="predicted"/>
<evidence type="ECO:0000313" key="2">
    <source>
        <dbReference type="EMBL" id="CAG8855490.1"/>
    </source>
</evidence>
<dbReference type="Pfam" id="PF03184">
    <property type="entry name" value="DDE_1"/>
    <property type="match status" value="1"/>
</dbReference>
<dbReference type="EMBL" id="CAJVQB010149920">
    <property type="protein sequence ID" value="CAG8855490.1"/>
    <property type="molecule type" value="Genomic_DNA"/>
</dbReference>
<feature type="non-terminal residue" evidence="2">
    <location>
        <position position="1"/>
    </location>
</feature>
<keyword evidence="3" id="KW-1185">Reference proteome</keyword>
<protein>
    <submittedName>
        <fullName evidence="2">6101_t:CDS:1</fullName>
    </submittedName>
</protein>
<reference evidence="2 3" key="1">
    <citation type="submission" date="2021-06" db="EMBL/GenBank/DDBJ databases">
        <authorList>
            <person name="Kallberg Y."/>
            <person name="Tangrot J."/>
            <person name="Rosling A."/>
        </authorList>
    </citation>
    <scope>NUCLEOTIDE SEQUENCE [LARGE SCALE GENOMIC DNA]</scope>
    <source>
        <strain evidence="2 3">120-4 pot B 10/14</strain>
    </source>
</reference>
<organism evidence="2 3">
    <name type="scientific">Gigaspora margarita</name>
    <dbReference type="NCBI Taxonomy" id="4874"/>
    <lineage>
        <taxon>Eukaryota</taxon>
        <taxon>Fungi</taxon>
        <taxon>Fungi incertae sedis</taxon>
        <taxon>Mucoromycota</taxon>
        <taxon>Glomeromycotina</taxon>
        <taxon>Glomeromycetes</taxon>
        <taxon>Diversisporales</taxon>
        <taxon>Gigasporaceae</taxon>
        <taxon>Gigaspora</taxon>
    </lineage>
</organism>
<dbReference type="InterPro" id="IPR004875">
    <property type="entry name" value="DDE_SF_endonuclease_dom"/>
</dbReference>
<gene>
    <name evidence="2" type="ORF">GMARGA_LOCUS44311</name>
</gene>
<sequence>NIDEISIWFNMAGNLIVDPKEKIWPTNTSSPLADVVVWFRTKDQIKARLYSENTDLAIIPGSLTSIYQLLNVCINKPFKDKLHNYWHKWMANDGNGLAK</sequence>
<comment type="caution">
    <text evidence="2">The sequence shown here is derived from an EMBL/GenBank/DDBJ whole genome shotgun (WGS) entry which is preliminary data.</text>
</comment>